<dbReference type="RefSeq" id="WP_142056235.1">
    <property type="nucleotide sequence ID" value="NZ_VFPA01000002.1"/>
</dbReference>
<comment type="caution">
    <text evidence="2">The sequence shown here is derived from an EMBL/GenBank/DDBJ whole genome shotgun (WGS) entry which is preliminary data.</text>
</comment>
<dbReference type="OrthoDB" id="9806525at2"/>
<dbReference type="SUPFAM" id="SSF53448">
    <property type="entry name" value="Nucleotide-diphospho-sugar transferases"/>
    <property type="match status" value="1"/>
</dbReference>
<dbReference type="InterPro" id="IPR029044">
    <property type="entry name" value="Nucleotide-diphossugar_trans"/>
</dbReference>
<dbReference type="Proteomes" id="UP000315677">
    <property type="component" value="Unassembled WGS sequence"/>
</dbReference>
<feature type="domain" description="Glycosyltransferase 2-like" evidence="1">
    <location>
        <begin position="59"/>
        <end position="231"/>
    </location>
</feature>
<keyword evidence="2" id="KW-0808">Transferase</keyword>
<keyword evidence="3" id="KW-1185">Reference proteome</keyword>
<reference evidence="2 3" key="1">
    <citation type="submission" date="2019-06" db="EMBL/GenBank/DDBJ databases">
        <title>Sequencing the genomes of 1000 actinobacteria strains.</title>
        <authorList>
            <person name="Klenk H.-P."/>
        </authorList>
    </citation>
    <scope>NUCLEOTIDE SEQUENCE [LARGE SCALE GENOMIC DNA]</scope>
    <source>
        <strain evidence="2 3">DSM 45301</strain>
    </source>
</reference>
<dbReference type="Gene3D" id="3.90.550.10">
    <property type="entry name" value="Spore Coat Polysaccharide Biosynthesis Protein SpsA, Chain A"/>
    <property type="match status" value="1"/>
</dbReference>
<organism evidence="2 3">
    <name type="scientific">Pseudonocardia kunmingensis</name>
    <dbReference type="NCBI Taxonomy" id="630975"/>
    <lineage>
        <taxon>Bacteria</taxon>
        <taxon>Bacillati</taxon>
        <taxon>Actinomycetota</taxon>
        <taxon>Actinomycetes</taxon>
        <taxon>Pseudonocardiales</taxon>
        <taxon>Pseudonocardiaceae</taxon>
        <taxon>Pseudonocardia</taxon>
    </lineage>
</organism>
<evidence type="ECO:0000313" key="2">
    <source>
        <dbReference type="EMBL" id="TQM11823.1"/>
    </source>
</evidence>
<dbReference type="EMBL" id="VFPA01000002">
    <property type="protein sequence ID" value="TQM11823.1"/>
    <property type="molecule type" value="Genomic_DNA"/>
</dbReference>
<evidence type="ECO:0000313" key="3">
    <source>
        <dbReference type="Proteomes" id="UP000315677"/>
    </source>
</evidence>
<dbReference type="InterPro" id="IPR001173">
    <property type="entry name" value="Glyco_trans_2-like"/>
</dbReference>
<dbReference type="AlphaFoldDB" id="A0A543DR75"/>
<accession>A0A543DR75</accession>
<dbReference type="CDD" id="cd00761">
    <property type="entry name" value="Glyco_tranf_GTA_type"/>
    <property type="match status" value="1"/>
</dbReference>
<sequence length="395" mass="41018">MTRNGPAARARLGRRAIGAVLAAGVAGTVYRSVCAVDRRRRVVPIRDARPGSAFPAPVTVVVPARNEAAVLDDCLHAIRNQTYGRDGGMRVVVVDDDSSDATGDIAHRHASADPRLSVVRTAGPPPGWTGKVHAMYAGVEAAGAPQPGEWLLFVDADTVLGPEALERLLATALAVDADLVSTPGGPPPGHSLSWPLLVPAAMQMLGENADPDGAGSKAFAIGHCILVRRERYAKMGGWEALAARRNEDIALATAVRDCGGTTRTVDGLDHVTTTGMDPFGQGWASFRKSFMAGTRGSVPVLLGGGLGQIALSLAAPAAVVTGALSRRRWLTAVGATGWVAQSVAHQQNADLMRSAPWLAPLAPLTGALFGGVLVDGAFRALRGTGSWKGRPDRQA</sequence>
<dbReference type="GO" id="GO:0016740">
    <property type="term" value="F:transferase activity"/>
    <property type="evidence" value="ECO:0007669"/>
    <property type="project" value="UniProtKB-KW"/>
</dbReference>
<proteinExistence type="predicted"/>
<name>A0A543DR75_9PSEU</name>
<gene>
    <name evidence="2" type="ORF">FB558_4395</name>
</gene>
<dbReference type="PANTHER" id="PTHR43646">
    <property type="entry name" value="GLYCOSYLTRANSFERASE"/>
    <property type="match status" value="1"/>
</dbReference>
<dbReference type="Pfam" id="PF00535">
    <property type="entry name" value="Glycos_transf_2"/>
    <property type="match status" value="1"/>
</dbReference>
<evidence type="ECO:0000259" key="1">
    <source>
        <dbReference type="Pfam" id="PF00535"/>
    </source>
</evidence>
<protein>
    <submittedName>
        <fullName evidence="2">Glycosyl transferase family 2</fullName>
    </submittedName>
</protein>
<dbReference type="PANTHER" id="PTHR43646:SF3">
    <property type="entry name" value="SLR1566 PROTEIN"/>
    <property type="match status" value="1"/>
</dbReference>